<keyword evidence="3" id="KW-1185">Reference proteome</keyword>
<protein>
    <submittedName>
        <fullName evidence="2">Uncharacterized protein</fullName>
    </submittedName>
</protein>
<proteinExistence type="predicted"/>
<accession>A0A813FW16</accession>
<feature type="region of interest" description="Disordered" evidence="1">
    <location>
        <begin position="1386"/>
        <end position="1417"/>
    </location>
</feature>
<dbReference type="PANTHER" id="PTHR21704:SF18">
    <property type="entry name" value="NIPPED-B-LIKE PROTEIN"/>
    <property type="match status" value="1"/>
</dbReference>
<comment type="caution">
    <text evidence="2">The sequence shown here is derived from an EMBL/GenBank/DDBJ whole genome shotgun (WGS) entry which is preliminary data.</text>
</comment>
<evidence type="ECO:0000313" key="3">
    <source>
        <dbReference type="Proteomes" id="UP000654075"/>
    </source>
</evidence>
<dbReference type="EMBL" id="CAJNNV010026614">
    <property type="protein sequence ID" value="CAE8618646.1"/>
    <property type="molecule type" value="Genomic_DNA"/>
</dbReference>
<dbReference type="GO" id="GO:0010468">
    <property type="term" value="P:regulation of gene expression"/>
    <property type="evidence" value="ECO:0007669"/>
    <property type="project" value="InterPro"/>
</dbReference>
<feature type="region of interest" description="Disordered" evidence="1">
    <location>
        <begin position="17"/>
        <end position="36"/>
    </location>
</feature>
<dbReference type="InterPro" id="IPR033031">
    <property type="entry name" value="Scc2/Nipped-B"/>
</dbReference>
<dbReference type="Proteomes" id="UP000654075">
    <property type="component" value="Unassembled WGS sequence"/>
</dbReference>
<dbReference type="GO" id="GO:0071169">
    <property type="term" value="P:establishment of protein localization to chromatin"/>
    <property type="evidence" value="ECO:0007669"/>
    <property type="project" value="TreeGrafter"/>
</dbReference>
<dbReference type="GO" id="GO:0140588">
    <property type="term" value="P:chromatin looping"/>
    <property type="evidence" value="ECO:0007669"/>
    <property type="project" value="InterPro"/>
</dbReference>
<dbReference type="GO" id="GO:0061775">
    <property type="term" value="F:cohesin loader activity"/>
    <property type="evidence" value="ECO:0007669"/>
    <property type="project" value="InterPro"/>
</dbReference>
<dbReference type="OrthoDB" id="418242at2759"/>
<evidence type="ECO:0000256" key="1">
    <source>
        <dbReference type="SAM" id="MobiDB-lite"/>
    </source>
</evidence>
<sequence>MGQGRLAQAMGQIPDTSAGLSTRWQPPGASSAATNGTQAPLGIFRLTLFLKSNGGLSENNTWTLRLWADEGTNATAAANATAATANASSLTVGPAMVVVDVRVELWQAGGGASEFKLMRTGDRLLVVDGSWISSKGLVMLTSQAAVLLADGSFGITAASALKNCPADDTLPPEPRGNLKEVVRQTSMPGYELQGALAALGLGVQLPLPNLVGIRTQVVVAVQLGVSTAMTLAAIHIAAPPHFRFSCEGSEPGNTGFSKFGAGSTTRTAGEAVAVGSIAPCRVVQGSYEATLMLRSSSSYVRLGGYAKGMLWWFAAPVQVRVPSGWVEERQSWEAQLSDDSGEFKLTVNRPSRMPNVYPGAMLLYGKLRPTYSGKGQVTYLELTIGIRSVANFSASLGEVFDAETESFLLEFRTPRSVPLASGSFSMNNGCEADADDDILFPSDEYLGRPPAECTRVNFTKLVSDFAVKEADGSMPEHLVAIVRLDIVLTSMCRPPYPACQDFFGIYLGEEALFVRSAEVAGQLADGKIGRDTSLDLTMQMAKSYFFVEKESPNDMRRAFQLRLANPVVRSGFPAVIHHSLHIPWDLLDQLNFQLRQASEASEMAGVGDWKRSCGVAFVAMWYFTQTVYLKLFLALAFLNCATYVSAQGETGELGSAPACWINWPVEIISKAHSTARTLDSICSAVNHETHICAHIQLTAITYKLNAALRYDYHLRVAELLSVHPIPCSRLRIRPLKGGSISVFYCTAYWPLPELDDLKGAVGQLLMAPKGGSGGSGAARSKSSSSAASAAPQAAVSAEGGLEVDRLLAEGLPKAVDQFLQAYGHIRRGEDLVGSKTPDLEAARSLARAARHLRDLSWRTGLTEEQAKTLSDVFGRALGTVQSLVAMSGGLDLQASLGRSVAPAALLKATTLGLEVSTLYCVLASSFGTPVALVVEEIGLGIVSALKQCLRQIVTPLLSPVGEGKKASASDGNGVAGQALLPFTAEEADALLVSVAVLLQALHEFLSRHRLADDQLHQLIHMVTSLFFLPEPNFRLLEAAEEVLVTIFSRHDVLRASVLQEFLVRVPRLPSGKRARRFQLPGAEDNADFGLSTWTKLLLRLCQSTSLPLREPLGADVEFEVVLDHRRAAQSVVAQLTSGLLKRLVLTRSRDEEARAILDEFTDELLSVVFKPMWPGAVAMLRSLIQQLIGLLQPEKKKEGVSIDVREFALKLLSRAVVRLWHHSTEAAKQHVKLPSWTEANETVAKDERILQNVALRVSLEDGREMPWTEAARAVEAWDADLFLAQGAEEGQAAGLASFTDDIVFRYLTMAFLADEGLTVPALCPPSSGGGGSSSSSAQNLCAAPLASGIFGAAHPVHTWSFMVSDWAEAARQFHAAADAAAAAAASEVAPRETSGGSGNRKGSRAKSGSARGTTPLERFLGSTLSSPMVCGSAGSKGSGSGGRRVLLPFTVYKVYRQLRSSELESLRRA</sequence>
<reference evidence="2" key="1">
    <citation type="submission" date="2021-02" db="EMBL/GenBank/DDBJ databases">
        <authorList>
            <person name="Dougan E. K."/>
            <person name="Rhodes N."/>
            <person name="Thang M."/>
            <person name="Chan C."/>
        </authorList>
    </citation>
    <scope>NUCLEOTIDE SEQUENCE</scope>
</reference>
<dbReference type="PANTHER" id="PTHR21704">
    <property type="entry name" value="NIPPED-B-LIKE PROTEIN DELANGIN SCC2-RELATED"/>
    <property type="match status" value="1"/>
</dbReference>
<feature type="non-terminal residue" evidence="2">
    <location>
        <position position="1"/>
    </location>
</feature>
<dbReference type="GO" id="GO:0003682">
    <property type="term" value="F:chromatin binding"/>
    <property type="evidence" value="ECO:0007669"/>
    <property type="project" value="TreeGrafter"/>
</dbReference>
<dbReference type="GO" id="GO:0090694">
    <property type="term" value="C:Scc2-Scc4 cohesin loading complex"/>
    <property type="evidence" value="ECO:0007669"/>
    <property type="project" value="TreeGrafter"/>
</dbReference>
<dbReference type="GO" id="GO:0034087">
    <property type="term" value="P:establishment of mitotic sister chromatid cohesion"/>
    <property type="evidence" value="ECO:0007669"/>
    <property type="project" value="TreeGrafter"/>
</dbReference>
<dbReference type="GO" id="GO:1990414">
    <property type="term" value="P:replication-born double-strand break repair via sister chromatid exchange"/>
    <property type="evidence" value="ECO:0007669"/>
    <property type="project" value="TreeGrafter"/>
</dbReference>
<organism evidence="2 3">
    <name type="scientific">Polarella glacialis</name>
    <name type="common">Dinoflagellate</name>
    <dbReference type="NCBI Taxonomy" id="89957"/>
    <lineage>
        <taxon>Eukaryota</taxon>
        <taxon>Sar</taxon>
        <taxon>Alveolata</taxon>
        <taxon>Dinophyceae</taxon>
        <taxon>Suessiales</taxon>
        <taxon>Suessiaceae</taxon>
        <taxon>Polarella</taxon>
    </lineage>
</organism>
<name>A0A813FW16_POLGL</name>
<gene>
    <name evidence="2" type="ORF">PGLA1383_LOCUS36254</name>
</gene>
<evidence type="ECO:0000313" key="2">
    <source>
        <dbReference type="EMBL" id="CAE8618646.1"/>
    </source>
</evidence>